<reference evidence="2" key="1">
    <citation type="submission" date="2019-04" db="EMBL/GenBank/DDBJ databases">
        <authorList>
            <person name="Chiang H.-Y."/>
            <person name="Huang Y.-Y."/>
            <person name="Chou L."/>
            <person name="Lai E.-M."/>
            <person name="Kuo C.-H."/>
        </authorList>
    </citation>
    <scope>NUCLEOTIDE SEQUENCE</scope>
    <source>
        <strain evidence="2">CFBP5506</strain>
    </source>
</reference>
<organism evidence="2 3">
    <name type="scientific">Agrobacterium tumefaciens</name>
    <dbReference type="NCBI Taxonomy" id="358"/>
    <lineage>
        <taxon>Bacteria</taxon>
        <taxon>Pseudomonadati</taxon>
        <taxon>Pseudomonadota</taxon>
        <taxon>Alphaproteobacteria</taxon>
        <taxon>Hyphomicrobiales</taxon>
        <taxon>Rhizobiaceae</taxon>
        <taxon>Rhizobium/Agrobacterium group</taxon>
        <taxon>Agrobacterium</taxon>
        <taxon>Agrobacterium tumefaciens complex</taxon>
    </lineage>
</organism>
<dbReference type="InterPro" id="IPR038461">
    <property type="entry name" value="Schlafen_AlbA_2_dom_sf"/>
</dbReference>
<gene>
    <name evidence="2" type="ORF">CFBP5506_19260</name>
</gene>
<dbReference type="Gene3D" id="3.30.950.30">
    <property type="entry name" value="Schlafen, AAA domain"/>
    <property type="match status" value="1"/>
</dbReference>
<keyword evidence="2" id="KW-0067">ATP-binding</keyword>
<dbReference type="GO" id="GO:0005524">
    <property type="term" value="F:ATP binding"/>
    <property type="evidence" value="ECO:0007669"/>
    <property type="project" value="UniProtKB-KW"/>
</dbReference>
<reference evidence="2" key="2">
    <citation type="submission" date="2023-04" db="EMBL/GenBank/DDBJ databases">
        <title>Complete genome sequence of Agrobacterium salinitolerans CFBP5506.</title>
        <authorList>
            <person name="Yen H.-C."/>
            <person name="Yan X.-H."/>
            <person name="Lai E.-M."/>
            <person name="Kuo C.-H."/>
        </authorList>
    </citation>
    <scope>NUCLEOTIDE SEQUENCE</scope>
    <source>
        <strain evidence="2">CFBP5506</strain>
    </source>
</reference>
<keyword evidence="2" id="KW-0547">Nucleotide-binding</keyword>
<evidence type="ECO:0000313" key="2">
    <source>
        <dbReference type="EMBL" id="WGM61758.1"/>
    </source>
</evidence>
<dbReference type="AlphaFoldDB" id="A0AAF0H492"/>
<evidence type="ECO:0000313" key="3">
    <source>
        <dbReference type="Proteomes" id="UP000305410"/>
    </source>
</evidence>
<dbReference type="Proteomes" id="UP000305410">
    <property type="component" value="Chromosome Linear"/>
</dbReference>
<dbReference type="Pfam" id="PF04326">
    <property type="entry name" value="SLFN_AlbA_2"/>
    <property type="match status" value="1"/>
</dbReference>
<accession>A0AAF0H492</accession>
<evidence type="ECO:0000259" key="1">
    <source>
        <dbReference type="Pfam" id="PF04326"/>
    </source>
</evidence>
<name>A0AAF0H492_AGRTU</name>
<protein>
    <submittedName>
        <fullName evidence="2">ATP-binding protein</fullName>
    </submittedName>
</protein>
<dbReference type="InterPro" id="IPR007421">
    <property type="entry name" value="Schlafen_AlbA_2_dom"/>
</dbReference>
<sequence>MSVLTDVQQMEEDLRHRSEKLNVEFKAWMDISKANKEGQAKIARHIAAIANHGGGRLYFGVDDDGNPQSRSEAFPLEHFRSDAIHNLLKTRLEPPLQCEVRFTEFTNGVTYAVVHIPSHGAIPIGAKDENSFMHVYVRSVGPESVKISSYQQWDIILKRCMRFRDVEAIQTREEDELTRTQAMTKAITESVTASVLKILAENMNPALSVGSGVDWATIDALTESARREFIAQINAFDFGTTETDQQVREIAGKHVVSGYALLDAANNFLTLERPHKLLKTASDEMNHVASFGWHDFIVMTNSDVSPRTRLWNIDGKDVTGVEGMRINSRTVYFGEYDYWRAHGNSVFVTAKSYREDYHRLKGRVGHPFLTSVNIFIRMHCLLAHAAITTANVPDAAKIALFTDHRGLKDRILGRGMDYGLRVHTHLKAVEDRYFNKLVVNRAELLEDYFGTLKRLCVPILDVWAGASFDPEEWFTRENVERIISELRKEGSTVQLLDQEAQTQHPANAG</sequence>
<dbReference type="EMBL" id="CP122963">
    <property type="protein sequence ID" value="WGM61758.1"/>
    <property type="molecule type" value="Genomic_DNA"/>
</dbReference>
<dbReference type="RefSeq" id="WP_080795339.1">
    <property type="nucleotide sequence ID" value="NZ_CP122963.1"/>
</dbReference>
<proteinExistence type="predicted"/>
<feature type="domain" description="Schlafen AlbA-2" evidence="1">
    <location>
        <begin position="19"/>
        <end position="139"/>
    </location>
</feature>